<organism evidence="5 6">
    <name type="scientific">Splendidivirga corallicola</name>
    <dbReference type="NCBI Taxonomy" id="3051826"/>
    <lineage>
        <taxon>Bacteria</taxon>
        <taxon>Pseudomonadati</taxon>
        <taxon>Bacteroidota</taxon>
        <taxon>Cytophagia</taxon>
        <taxon>Cytophagales</taxon>
        <taxon>Splendidivirgaceae</taxon>
        <taxon>Splendidivirga</taxon>
    </lineage>
</organism>
<keyword evidence="2" id="KW-0238">DNA-binding</keyword>
<accession>A0ABT8KNU8</accession>
<sequence>MIVDAYKMFTRHPRFNKVIGNDYVFLEFNCPLDVENFQFYTESNLITYVISGRKDWIAPDKKCELKAGDAIFVKKGIYSTKQYFEVDYCVLLFFLNDVFIRNFIQENPLPAKPETANHEFESIYKIHTDESFEALAQSIFHYLNKTHEIPQQLVELKFKELLYNIVLNPRNQSLLDLFNAIYLSTKSDIEATMMQNFRFDLPLEGFAKLCGRSLSSFKRDFKNQFGTTPSKWLITKRLEFAKTMLMGTELNVNEVCYESGFKNNSHFIKSFKSQFNITPSQFRATQS</sequence>
<dbReference type="EMBL" id="JAUJEA010000004">
    <property type="protein sequence ID" value="MDN5202404.1"/>
    <property type="molecule type" value="Genomic_DNA"/>
</dbReference>
<keyword evidence="6" id="KW-1185">Reference proteome</keyword>
<dbReference type="PROSITE" id="PS01124">
    <property type="entry name" value="HTH_ARAC_FAMILY_2"/>
    <property type="match status" value="1"/>
</dbReference>
<evidence type="ECO:0000313" key="5">
    <source>
        <dbReference type="EMBL" id="MDN5202404.1"/>
    </source>
</evidence>
<evidence type="ECO:0000256" key="3">
    <source>
        <dbReference type="ARBA" id="ARBA00023163"/>
    </source>
</evidence>
<dbReference type="InterPro" id="IPR018062">
    <property type="entry name" value="HTH_AraC-typ_CS"/>
</dbReference>
<dbReference type="PANTHER" id="PTHR43280">
    <property type="entry name" value="ARAC-FAMILY TRANSCRIPTIONAL REGULATOR"/>
    <property type="match status" value="1"/>
</dbReference>
<protein>
    <submittedName>
        <fullName evidence="5">AraC family transcriptional regulator</fullName>
    </submittedName>
</protein>
<dbReference type="InterPro" id="IPR020449">
    <property type="entry name" value="Tscrpt_reg_AraC-type_HTH"/>
</dbReference>
<evidence type="ECO:0000256" key="2">
    <source>
        <dbReference type="ARBA" id="ARBA00023125"/>
    </source>
</evidence>
<evidence type="ECO:0000256" key="1">
    <source>
        <dbReference type="ARBA" id="ARBA00023015"/>
    </source>
</evidence>
<dbReference type="Pfam" id="PF12833">
    <property type="entry name" value="HTH_18"/>
    <property type="match status" value="1"/>
</dbReference>
<dbReference type="SUPFAM" id="SSF46689">
    <property type="entry name" value="Homeodomain-like"/>
    <property type="match status" value="2"/>
</dbReference>
<dbReference type="Gene3D" id="1.10.10.60">
    <property type="entry name" value="Homeodomain-like"/>
    <property type="match status" value="2"/>
</dbReference>
<proteinExistence type="predicted"/>
<dbReference type="InterPro" id="IPR009057">
    <property type="entry name" value="Homeodomain-like_sf"/>
</dbReference>
<dbReference type="InterPro" id="IPR054015">
    <property type="entry name" value="ExsA-like_N"/>
</dbReference>
<dbReference type="RefSeq" id="WP_346752428.1">
    <property type="nucleotide sequence ID" value="NZ_JAUJEA010000004.1"/>
</dbReference>
<gene>
    <name evidence="5" type="ORF">QQ008_13540</name>
</gene>
<reference evidence="5" key="1">
    <citation type="submission" date="2023-06" db="EMBL/GenBank/DDBJ databases">
        <title>Genomic of Parafulvivirga corallium.</title>
        <authorList>
            <person name="Wang G."/>
        </authorList>
    </citation>
    <scope>NUCLEOTIDE SEQUENCE</scope>
    <source>
        <strain evidence="5">BMA10</strain>
    </source>
</reference>
<dbReference type="PANTHER" id="PTHR43280:SF10">
    <property type="entry name" value="REGULATORY PROTEIN POCR"/>
    <property type="match status" value="1"/>
</dbReference>
<keyword evidence="1" id="KW-0805">Transcription regulation</keyword>
<feature type="domain" description="HTH araC/xylS-type" evidence="4">
    <location>
        <begin position="187"/>
        <end position="285"/>
    </location>
</feature>
<dbReference type="PRINTS" id="PR00032">
    <property type="entry name" value="HTHARAC"/>
</dbReference>
<keyword evidence="3" id="KW-0804">Transcription</keyword>
<evidence type="ECO:0000259" key="4">
    <source>
        <dbReference type="PROSITE" id="PS01124"/>
    </source>
</evidence>
<evidence type="ECO:0000313" key="6">
    <source>
        <dbReference type="Proteomes" id="UP001172082"/>
    </source>
</evidence>
<dbReference type="Proteomes" id="UP001172082">
    <property type="component" value="Unassembled WGS sequence"/>
</dbReference>
<dbReference type="InterPro" id="IPR018060">
    <property type="entry name" value="HTH_AraC"/>
</dbReference>
<dbReference type="PROSITE" id="PS00041">
    <property type="entry name" value="HTH_ARAC_FAMILY_1"/>
    <property type="match status" value="1"/>
</dbReference>
<comment type="caution">
    <text evidence="5">The sequence shown here is derived from an EMBL/GenBank/DDBJ whole genome shotgun (WGS) entry which is preliminary data.</text>
</comment>
<dbReference type="SMART" id="SM00342">
    <property type="entry name" value="HTH_ARAC"/>
    <property type="match status" value="1"/>
</dbReference>
<dbReference type="Pfam" id="PF22200">
    <property type="entry name" value="ExsA_N"/>
    <property type="match status" value="1"/>
</dbReference>
<name>A0ABT8KNU8_9BACT</name>